<keyword evidence="1" id="KW-0175">Coiled coil</keyword>
<reference evidence="3" key="1">
    <citation type="journal article" date="2017" name="Plant J.">
        <title>The pomegranate (Punica granatum L.) genome and the genomics of punicalagin biosynthesis.</title>
        <authorList>
            <person name="Qin G."/>
            <person name="Xu C."/>
            <person name="Ming R."/>
            <person name="Tang H."/>
            <person name="Guyot R."/>
            <person name="Kramer E.M."/>
            <person name="Hu Y."/>
            <person name="Yi X."/>
            <person name="Qi Y."/>
            <person name="Xu X."/>
            <person name="Gao Z."/>
            <person name="Pan H."/>
            <person name="Jian J."/>
            <person name="Tian Y."/>
            <person name="Yue Z."/>
            <person name="Xu Y."/>
        </authorList>
    </citation>
    <scope>NUCLEOTIDE SEQUENCE [LARGE SCALE GENOMIC DNA]</scope>
    <source>
        <strain evidence="3">cv. Dabenzi</strain>
    </source>
</reference>
<dbReference type="Pfam" id="PF03087">
    <property type="entry name" value="BPS1"/>
    <property type="match status" value="1"/>
</dbReference>
<dbReference type="AlphaFoldDB" id="A0A218X6A9"/>
<evidence type="ECO:0000313" key="2">
    <source>
        <dbReference type="EMBL" id="OWM80487.1"/>
    </source>
</evidence>
<proteinExistence type="predicted"/>
<accession>A0A218X6A9</accession>
<dbReference type="PANTHER" id="PTHR33070">
    <property type="entry name" value="OS06G0725500 PROTEIN"/>
    <property type="match status" value="1"/>
</dbReference>
<dbReference type="InterPro" id="IPR004320">
    <property type="entry name" value="BPS1_pln"/>
</dbReference>
<name>A0A218X6A9_PUNGR</name>
<dbReference type="GO" id="GO:0048367">
    <property type="term" value="P:shoot system development"/>
    <property type="evidence" value="ECO:0007669"/>
    <property type="project" value="InterPro"/>
</dbReference>
<dbReference type="GO" id="GO:0048364">
    <property type="term" value="P:root development"/>
    <property type="evidence" value="ECO:0007669"/>
    <property type="project" value="InterPro"/>
</dbReference>
<comment type="caution">
    <text evidence="2">The sequence shown here is derived from an EMBL/GenBank/DDBJ whole genome shotgun (WGS) entry which is preliminary data.</text>
</comment>
<evidence type="ECO:0000256" key="1">
    <source>
        <dbReference type="SAM" id="Coils"/>
    </source>
</evidence>
<sequence>MQVSSPSKIALGSLIDYKMRKVYNVTQSEEMQNGLKNLEVDIQDLEEGLESLYRRLIKSRVHLLNILNH</sequence>
<organism evidence="2 3">
    <name type="scientific">Punica granatum</name>
    <name type="common">Pomegranate</name>
    <dbReference type="NCBI Taxonomy" id="22663"/>
    <lineage>
        <taxon>Eukaryota</taxon>
        <taxon>Viridiplantae</taxon>
        <taxon>Streptophyta</taxon>
        <taxon>Embryophyta</taxon>
        <taxon>Tracheophyta</taxon>
        <taxon>Spermatophyta</taxon>
        <taxon>Magnoliopsida</taxon>
        <taxon>eudicotyledons</taxon>
        <taxon>Gunneridae</taxon>
        <taxon>Pentapetalae</taxon>
        <taxon>rosids</taxon>
        <taxon>malvids</taxon>
        <taxon>Myrtales</taxon>
        <taxon>Lythraceae</taxon>
        <taxon>Punica</taxon>
    </lineage>
</organism>
<protein>
    <submittedName>
        <fullName evidence="2">Uncharacterized protein</fullName>
    </submittedName>
</protein>
<dbReference type="PANTHER" id="PTHR33070:SF129">
    <property type="entry name" value="DUF241 DOMAIN PROTEIN"/>
    <property type="match status" value="1"/>
</dbReference>
<gene>
    <name evidence="2" type="ORF">CDL15_Pgr019767</name>
</gene>
<dbReference type="Proteomes" id="UP000197138">
    <property type="component" value="Unassembled WGS sequence"/>
</dbReference>
<evidence type="ECO:0000313" key="3">
    <source>
        <dbReference type="Proteomes" id="UP000197138"/>
    </source>
</evidence>
<feature type="coiled-coil region" evidence="1">
    <location>
        <begin position="28"/>
        <end position="55"/>
    </location>
</feature>
<dbReference type="EMBL" id="MTKT01002229">
    <property type="protein sequence ID" value="OWM80487.1"/>
    <property type="molecule type" value="Genomic_DNA"/>
</dbReference>